<evidence type="ECO:0000256" key="8">
    <source>
        <dbReference type="ARBA" id="ARBA00023306"/>
    </source>
</evidence>
<keyword evidence="5" id="KW-0507">mRNA processing</keyword>
<evidence type="ECO:0000256" key="1">
    <source>
        <dbReference type="ARBA" id="ARBA00004123"/>
    </source>
</evidence>
<evidence type="ECO:0000256" key="6">
    <source>
        <dbReference type="ARBA" id="ARBA00023187"/>
    </source>
</evidence>
<evidence type="ECO:0000313" key="12">
    <source>
        <dbReference type="Proteomes" id="UP000245771"/>
    </source>
</evidence>
<dbReference type="GeneID" id="37017716"/>
<evidence type="ECO:0000256" key="4">
    <source>
        <dbReference type="ARBA" id="ARBA00022490"/>
    </source>
</evidence>
<keyword evidence="4" id="KW-0963">Cytoplasm</keyword>
<accession>A0A316VFG7</accession>
<dbReference type="GO" id="GO:0005634">
    <property type="term" value="C:nucleus"/>
    <property type="evidence" value="ECO:0007669"/>
    <property type="project" value="UniProtKB-SubCell"/>
</dbReference>
<protein>
    <recommendedName>
        <fullName evidence="10">SDE2-like domain-containing protein</fullName>
    </recommendedName>
</protein>
<dbReference type="EMBL" id="KZ819603">
    <property type="protein sequence ID" value="PWN36280.1"/>
    <property type="molecule type" value="Genomic_DNA"/>
</dbReference>
<dbReference type="RefSeq" id="XP_025356582.1">
    <property type="nucleotide sequence ID" value="XM_025495935.1"/>
</dbReference>
<feature type="non-terminal residue" evidence="11">
    <location>
        <position position="176"/>
    </location>
</feature>
<dbReference type="InterPro" id="IPR051421">
    <property type="entry name" value="RNA_Proc_DNA_Dmg_Regulator"/>
</dbReference>
<name>A0A316VFG7_9BASI</name>
<dbReference type="Pfam" id="PF22782">
    <property type="entry name" value="SDE2"/>
    <property type="match status" value="1"/>
</dbReference>
<dbReference type="OrthoDB" id="547031at2759"/>
<evidence type="ECO:0000256" key="7">
    <source>
        <dbReference type="ARBA" id="ARBA00023242"/>
    </source>
</evidence>
<evidence type="ECO:0000259" key="10">
    <source>
        <dbReference type="Pfam" id="PF22782"/>
    </source>
</evidence>
<evidence type="ECO:0000256" key="9">
    <source>
        <dbReference type="SAM" id="MobiDB-lite"/>
    </source>
</evidence>
<keyword evidence="7" id="KW-0539">Nucleus</keyword>
<evidence type="ECO:0000256" key="5">
    <source>
        <dbReference type="ARBA" id="ARBA00022664"/>
    </source>
</evidence>
<keyword evidence="6" id="KW-0508">mRNA splicing</keyword>
<feature type="region of interest" description="Disordered" evidence="9">
    <location>
        <begin position="1"/>
        <end position="44"/>
    </location>
</feature>
<feature type="compositionally biased region" description="Acidic residues" evidence="9">
    <location>
        <begin position="108"/>
        <end position="121"/>
    </location>
</feature>
<dbReference type="InterPro" id="IPR053822">
    <property type="entry name" value="SDE2-like_dom"/>
</dbReference>
<keyword evidence="12" id="KW-1185">Reference proteome</keyword>
<feature type="compositionally biased region" description="Basic and acidic residues" evidence="9">
    <location>
        <begin position="133"/>
        <end position="154"/>
    </location>
</feature>
<dbReference type="PANTHER" id="PTHR12786:SF1">
    <property type="entry name" value="SPLICING REGULATOR SDE2"/>
    <property type="match status" value="1"/>
</dbReference>
<comment type="subcellular location">
    <subcellularLocation>
        <location evidence="2">Cytoplasm</location>
    </subcellularLocation>
    <subcellularLocation>
        <location evidence="1">Nucleus</location>
    </subcellularLocation>
</comment>
<dbReference type="InParanoid" id="A0A316VFG7"/>
<reference evidence="11 12" key="1">
    <citation type="journal article" date="2018" name="Mol. Biol. Evol.">
        <title>Broad Genomic Sampling Reveals a Smut Pathogenic Ancestry of the Fungal Clade Ustilaginomycotina.</title>
        <authorList>
            <person name="Kijpornyongpan T."/>
            <person name="Mondo S.J."/>
            <person name="Barry K."/>
            <person name="Sandor L."/>
            <person name="Lee J."/>
            <person name="Lipzen A."/>
            <person name="Pangilinan J."/>
            <person name="LaButti K."/>
            <person name="Hainaut M."/>
            <person name="Henrissat B."/>
            <person name="Grigoriev I.V."/>
            <person name="Spatafora J.W."/>
            <person name="Aime M.C."/>
        </authorList>
    </citation>
    <scope>NUCLEOTIDE SEQUENCE [LARGE SCALE GENOMIC DNA]</scope>
    <source>
        <strain evidence="11 12">MCA 3882</strain>
    </source>
</reference>
<evidence type="ECO:0000256" key="3">
    <source>
        <dbReference type="ARBA" id="ARBA00008726"/>
    </source>
</evidence>
<dbReference type="AlphaFoldDB" id="A0A316VFG7"/>
<feature type="region of interest" description="Disordered" evidence="9">
    <location>
        <begin position="82"/>
        <end position="154"/>
    </location>
</feature>
<dbReference type="GO" id="GO:0005737">
    <property type="term" value="C:cytoplasm"/>
    <property type="evidence" value="ECO:0007669"/>
    <property type="project" value="UniProtKB-SubCell"/>
</dbReference>
<evidence type="ECO:0000256" key="2">
    <source>
        <dbReference type="ARBA" id="ARBA00004496"/>
    </source>
</evidence>
<dbReference type="PANTHER" id="PTHR12786">
    <property type="entry name" value="SPLICING FACTOR SF3A-RELATED"/>
    <property type="match status" value="1"/>
</dbReference>
<feature type="non-terminal residue" evidence="11">
    <location>
        <position position="1"/>
    </location>
</feature>
<dbReference type="Proteomes" id="UP000245771">
    <property type="component" value="Unassembled WGS sequence"/>
</dbReference>
<comment type="similarity">
    <text evidence="3">Belongs to the SDE2 family.</text>
</comment>
<dbReference type="STRING" id="1280837.A0A316VFG7"/>
<dbReference type="GO" id="GO:0008380">
    <property type="term" value="P:RNA splicing"/>
    <property type="evidence" value="ECO:0007669"/>
    <property type="project" value="UniProtKB-KW"/>
</dbReference>
<proteinExistence type="inferred from homology"/>
<feature type="domain" description="SDE2-like" evidence="10">
    <location>
        <begin position="11"/>
        <end position="104"/>
    </location>
</feature>
<organism evidence="11 12">
    <name type="scientific">Meira miltonrushii</name>
    <dbReference type="NCBI Taxonomy" id="1280837"/>
    <lineage>
        <taxon>Eukaryota</taxon>
        <taxon>Fungi</taxon>
        <taxon>Dikarya</taxon>
        <taxon>Basidiomycota</taxon>
        <taxon>Ustilaginomycotina</taxon>
        <taxon>Exobasidiomycetes</taxon>
        <taxon>Exobasidiales</taxon>
        <taxon>Brachybasidiaceae</taxon>
        <taxon>Meira</taxon>
    </lineage>
</organism>
<dbReference type="GO" id="GO:0006397">
    <property type="term" value="P:mRNA processing"/>
    <property type="evidence" value="ECO:0007669"/>
    <property type="project" value="UniProtKB-KW"/>
</dbReference>
<sequence length="176" mass="19641">ITLEVRMGTRGGKGGFGSQLRAAGGKMSSARNGEENRDSCRDLNGRRLSTIKQARQLAAYLATQDERQRALSEAQKKKYAKLEKMLGRKPRKEADFVEAAQKLHDQGGELDEEGNETEDDKGEGSSRMAAPRAKPEDSKGKKRERIEDSEYVEQSREIVENVRSAVASAMRKKKKK</sequence>
<gene>
    <name evidence="11" type="ORF">FA14DRAFT_111146</name>
</gene>
<keyword evidence="8" id="KW-0131">Cell cycle</keyword>
<evidence type="ECO:0000313" key="11">
    <source>
        <dbReference type="EMBL" id="PWN36280.1"/>
    </source>
</evidence>
<feature type="compositionally biased region" description="Basic and acidic residues" evidence="9">
    <location>
        <begin position="32"/>
        <end position="44"/>
    </location>
</feature>